<dbReference type="OrthoDB" id="6359008at2759"/>
<dbReference type="InterPro" id="IPR011625">
    <property type="entry name" value="A2M_N_BRD"/>
</dbReference>
<feature type="domain" description="Alpha-2-macroglobulin bait region" evidence="1">
    <location>
        <begin position="1"/>
        <end position="63"/>
    </location>
</feature>
<accession>A0A8S3YA79</accession>
<dbReference type="Proteomes" id="UP000691718">
    <property type="component" value="Unassembled WGS sequence"/>
</dbReference>
<sequence length="69" mass="7431">MSKGIILTSGQELMQEGVRTFAVVLSAEMAPVCTLLVWAAQRRGHVLADSLTFPVNGISRNNVCSQCSH</sequence>
<comment type="caution">
    <text evidence="2">The sequence shown here is derived from an EMBL/GenBank/DDBJ whole genome shotgun (WGS) entry which is preliminary data.</text>
</comment>
<organism evidence="2 3">
    <name type="scientific">Parnassius apollo</name>
    <name type="common">Apollo butterfly</name>
    <name type="synonym">Papilio apollo</name>
    <dbReference type="NCBI Taxonomy" id="110799"/>
    <lineage>
        <taxon>Eukaryota</taxon>
        <taxon>Metazoa</taxon>
        <taxon>Ecdysozoa</taxon>
        <taxon>Arthropoda</taxon>
        <taxon>Hexapoda</taxon>
        <taxon>Insecta</taxon>
        <taxon>Pterygota</taxon>
        <taxon>Neoptera</taxon>
        <taxon>Endopterygota</taxon>
        <taxon>Lepidoptera</taxon>
        <taxon>Glossata</taxon>
        <taxon>Ditrysia</taxon>
        <taxon>Papilionoidea</taxon>
        <taxon>Papilionidae</taxon>
        <taxon>Parnassiinae</taxon>
        <taxon>Parnassini</taxon>
        <taxon>Parnassius</taxon>
        <taxon>Parnassius</taxon>
    </lineage>
</organism>
<gene>
    <name evidence="2" type="ORF">PAPOLLO_LOCUS26501</name>
</gene>
<name>A0A8S3YA79_PARAO</name>
<reference evidence="2" key="1">
    <citation type="submission" date="2021-04" db="EMBL/GenBank/DDBJ databases">
        <authorList>
            <person name="Tunstrom K."/>
        </authorList>
    </citation>
    <scope>NUCLEOTIDE SEQUENCE</scope>
</reference>
<dbReference type="EMBL" id="CAJQZP010001584">
    <property type="protein sequence ID" value="CAG5055793.1"/>
    <property type="molecule type" value="Genomic_DNA"/>
</dbReference>
<evidence type="ECO:0000313" key="3">
    <source>
        <dbReference type="Proteomes" id="UP000691718"/>
    </source>
</evidence>
<evidence type="ECO:0000313" key="2">
    <source>
        <dbReference type="EMBL" id="CAG5055793.1"/>
    </source>
</evidence>
<dbReference type="AlphaFoldDB" id="A0A8S3YA79"/>
<evidence type="ECO:0000259" key="1">
    <source>
        <dbReference type="Pfam" id="PF07703"/>
    </source>
</evidence>
<dbReference type="Pfam" id="PF07703">
    <property type="entry name" value="A2M_BRD"/>
    <property type="match status" value="1"/>
</dbReference>
<keyword evidence="3" id="KW-1185">Reference proteome</keyword>
<proteinExistence type="predicted"/>
<protein>
    <submittedName>
        <fullName evidence="2">(apollo) hypothetical protein</fullName>
    </submittedName>
</protein>